<dbReference type="PATRIC" id="fig|1288298.3.peg.319"/>
<evidence type="ECO:0000313" key="3">
    <source>
        <dbReference type="Proteomes" id="UP000030021"/>
    </source>
</evidence>
<protein>
    <recommendedName>
        <fullName evidence="4">Argininosuccinate lyase</fullName>
    </recommendedName>
</protein>
<keyword evidence="1" id="KW-0732">Signal</keyword>
<organism evidence="2 3">
    <name type="scientific">Roseovarius mucosus DSM 17069</name>
    <dbReference type="NCBI Taxonomy" id="1288298"/>
    <lineage>
        <taxon>Bacteria</taxon>
        <taxon>Pseudomonadati</taxon>
        <taxon>Pseudomonadota</taxon>
        <taxon>Alphaproteobacteria</taxon>
        <taxon>Rhodobacterales</taxon>
        <taxon>Roseobacteraceae</taxon>
        <taxon>Roseovarius</taxon>
    </lineage>
</organism>
<feature type="signal peptide" evidence="1">
    <location>
        <begin position="1"/>
        <end position="16"/>
    </location>
</feature>
<evidence type="ECO:0000256" key="1">
    <source>
        <dbReference type="SAM" id="SignalP"/>
    </source>
</evidence>
<reference evidence="2 3" key="1">
    <citation type="submission" date="2013-01" db="EMBL/GenBank/DDBJ databases">
        <authorList>
            <person name="Fiebig A."/>
            <person name="Goeker M."/>
            <person name="Klenk H.-P.P."/>
        </authorList>
    </citation>
    <scope>NUCLEOTIDE SEQUENCE [LARGE SCALE GENOMIC DNA]</scope>
    <source>
        <strain evidence="2 3">DSM 17069</strain>
    </source>
</reference>
<evidence type="ECO:0000313" key="2">
    <source>
        <dbReference type="EMBL" id="KGM89726.1"/>
    </source>
</evidence>
<dbReference type="AlphaFoldDB" id="A0A0A0HRZ1"/>
<dbReference type="RefSeq" id="WP_037276403.1">
    <property type="nucleotide sequence ID" value="NZ_KN293991.1"/>
</dbReference>
<sequence length="61" mass="5754">MILRMAFALLSLAVLAGCGVDGEPVRPTAGVNVGVGTHGVNVGVGGGVRVGGVNVGVGVGL</sequence>
<dbReference type="STRING" id="215743.ROSMUCSMR3_01953"/>
<dbReference type="PROSITE" id="PS51257">
    <property type="entry name" value="PROKAR_LIPOPROTEIN"/>
    <property type="match status" value="1"/>
</dbReference>
<name>A0A0A0HRZ1_9RHOB</name>
<feature type="chain" id="PRO_5001963422" description="Argininosuccinate lyase" evidence="1">
    <location>
        <begin position="17"/>
        <end position="61"/>
    </location>
</feature>
<dbReference type="Proteomes" id="UP000030021">
    <property type="component" value="Unassembled WGS sequence"/>
</dbReference>
<dbReference type="EMBL" id="AONH01000001">
    <property type="protein sequence ID" value="KGM89726.1"/>
    <property type="molecule type" value="Genomic_DNA"/>
</dbReference>
<dbReference type="eggNOG" id="ENOG5031FYX">
    <property type="taxonomic scope" value="Bacteria"/>
</dbReference>
<accession>A0A0A0HRZ1</accession>
<evidence type="ECO:0008006" key="4">
    <source>
        <dbReference type="Google" id="ProtNLM"/>
    </source>
</evidence>
<proteinExistence type="predicted"/>
<dbReference type="HOGENOM" id="CLU_209847_0_0_5"/>
<comment type="caution">
    <text evidence="2">The sequence shown here is derived from an EMBL/GenBank/DDBJ whole genome shotgun (WGS) entry which is preliminary data.</text>
</comment>
<gene>
    <name evidence="2" type="ORF">rosmuc_00320</name>
</gene>